<evidence type="ECO:0000256" key="1">
    <source>
        <dbReference type="SAM" id="MobiDB-lite"/>
    </source>
</evidence>
<feature type="chain" id="PRO_5039531759" description="Outer membrane protein assembly factor BamD" evidence="2">
    <location>
        <begin position="23"/>
        <end position="186"/>
    </location>
</feature>
<dbReference type="Proteomes" id="UP000236311">
    <property type="component" value="Unassembled WGS sequence"/>
</dbReference>
<dbReference type="PROSITE" id="PS51257">
    <property type="entry name" value="PROKAR_LIPOPROTEIN"/>
    <property type="match status" value="1"/>
</dbReference>
<name>A0A2K4ZPU9_9FIRM</name>
<evidence type="ECO:0008006" key="5">
    <source>
        <dbReference type="Google" id="ProtNLM"/>
    </source>
</evidence>
<dbReference type="EMBL" id="OFSM01000053">
    <property type="protein sequence ID" value="SOY32513.1"/>
    <property type="molecule type" value="Genomic_DNA"/>
</dbReference>
<dbReference type="AlphaFoldDB" id="A0A2K4ZPU9"/>
<feature type="region of interest" description="Disordered" evidence="1">
    <location>
        <begin position="29"/>
        <end position="56"/>
    </location>
</feature>
<dbReference type="RefSeq" id="WP_103242453.1">
    <property type="nucleotide sequence ID" value="NZ_JANJZD010000059.1"/>
</dbReference>
<proteinExistence type="predicted"/>
<organism evidence="3 4">
    <name type="scientific">Acetatifactor muris</name>
    <dbReference type="NCBI Taxonomy" id="879566"/>
    <lineage>
        <taxon>Bacteria</taxon>
        <taxon>Bacillati</taxon>
        <taxon>Bacillota</taxon>
        <taxon>Clostridia</taxon>
        <taxon>Lachnospirales</taxon>
        <taxon>Lachnospiraceae</taxon>
        <taxon>Acetatifactor</taxon>
    </lineage>
</organism>
<evidence type="ECO:0000256" key="2">
    <source>
        <dbReference type="SAM" id="SignalP"/>
    </source>
</evidence>
<protein>
    <recommendedName>
        <fullName evidence="5">Outer membrane protein assembly factor BamD</fullName>
    </recommendedName>
</protein>
<accession>A0A2K4ZPU9</accession>
<keyword evidence="4" id="KW-1185">Reference proteome</keyword>
<gene>
    <name evidence="3" type="ORF">AMURIS_05278</name>
</gene>
<evidence type="ECO:0000313" key="4">
    <source>
        <dbReference type="Proteomes" id="UP000236311"/>
    </source>
</evidence>
<reference evidence="3 4" key="1">
    <citation type="submission" date="2018-01" db="EMBL/GenBank/DDBJ databases">
        <authorList>
            <person name="Gaut B.S."/>
            <person name="Morton B.R."/>
            <person name="Clegg M.T."/>
            <person name="Duvall M.R."/>
        </authorList>
    </citation>
    <scope>NUCLEOTIDE SEQUENCE [LARGE SCALE GENOMIC DNA]</scope>
    <source>
        <strain evidence="3">GP69</strain>
    </source>
</reference>
<keyword evidence="2" id="KW-0732">Signal</keyword>
<feature type="signal peptide" evidence="2">
    <location>
        <begin position="1"/>
        <end position="22"/>
    </location>
</feature>
<feature type="compositionally biased region" description="Polar residues" evidence="1">
    <location>
        <begin position="37"/>
        <end position="56"/>
    </location>
</feature>
<sequence length="186" mass="19929">MKKAVCAAVAAVLAVSMLTACVGGGNGNELSVEEPDMSTTQTQPEEVTSPKQMESETQLRNGLAATGNAPEEKLAFYEELLARDLCNEEDYLEMAQLYADSGDAVAQRRMLWWAFRLYPDEKYVHLLQDLAVRYTSEEDAAAALVTALQQALTQKDGGGTALGYRGGGLAGNFPGGSGDICHPHLL</sequence>
<evidence type="ECO:0000313" key="3">
    <source>
        <dbReference type="EMBL" id="SOY32513.1"/>
    </source>
</evidence>